<feature type="chain" id="PRO_5039626511" description="Lipoprotein" evidence="2">
    <location>
        <begin position="21"/>
        <end position="224"/>
    </location>
</feature>
<dbReference type="AlphaFoldDB" id="A0A1H0VZQ0"/>
<sequence length="224" mass="25240">MNVKKIILAAMLVSSMTIGIMGCSTINDDKNDNTEKVDKDTNDVIAEEKKQNADDNKPVANSTNKLEDNNKSSQDSTKNDGDASQEKPLASNDNIKEKVYSENNITEKIKNYIINDQENKPEAQKIKWSKTFLNQVDIESLYKKYIANAGKTDDLESFANYINLNAPISSGWEDLFKKDLYDAYGEKVVRLEPLKDNLYQAYIVKDGSEVPYVVVSSRTGYFHG</sequence>
<proteinExistence type="predicted"/>
<feature type="signal peptide" evidence="2">
    <location>
        <begin position="1"/>
        <end position="20"/>
    </location>
</feature>
<name>A0A1H0VZQ0_9CLOT</name>
<dbReference type="EMBL" id="FNJM01000023">
    <property type="protein sequence ID" value="SDP83748.1"/>
    <property type="molecule type" value="Genomic_DNA"/>
</dbReference>
<gene>
    <name evidence="3" type="ORF">SAMN04488529_12310</name>
</gene>
<evidence type="ECO:0000313" key="4">
    <source>
        <dbReference type="Proteomes" id="UP000198597"/>
    </source>
</evidence>
<keyword evidence="2" id="KW-0732">Signal</keyword>
<keyword evidence="4" id="KW-1185">Reference proteome</keyword>
<evidence type="ECO:0000256" key="2">
    <source>
        <dbReference type="SAM" id="SignalP"/>
    </source>
</evidence>
<accession>A0A1H0VZQ0</accession>
<feature type="compositionally biased region" description="Basic and acidic residues" evidence="1">
    <location>
        <begin position="27"/>
        <end position="57"/>
    </location>
</feature>
<reference evidence="3 4" key="1">
    <citation type="submission" date="2016-10" db="EMBL/GenBank/DDBJ databases">
        <authorList>
            <person name="de Groot N.N."/>
        </authorList>
    </citation>
    <scope>NUCLEOTIDE SEQUENCE [LARGE SCALE GENOMIC DNA]</scope>
    <source>
        <strain evidence="3 4">DSM 12272</strain>
    </source>
</reference>
<evidence type="ECO:0008006" key="5">
    <source>
        <dbReference type="Google" id="ProtNLM"/>
    </source>
</evidence>
<evidence type="ECO:0000313" key="3">
    <source>
        <dbReference type="EMBL" id="SDP83748.1"/>
    </source>
</evidence>
<dbReference type="PROSITE" id="PS51257">
    <property type="entry name" value="PROKAR_LIPOPROTEIN"/>
    <property type="match status" value="1"/>
</dbReference>
<feature type="region of interest" description="Disordered" evidence="1">
    <location>
        <begin position="27"/>
        <end position="96"/>
    </location>
</feature>
<organism evidence="3 4">
    <name type="scientific">Clostridium gasigenes</name>
    <dbReference type="NCBI Taxonomy" id="94869"/>
    <lineage>
        <taxon>Bacteria</taxon>
        <taxon>Bacillati</taxon>
        <taxon>Bacillota</taxon>
        <taxon>Clostridia</taxon>
        <taxon>Eubacteriales</taxon>
        <taxon>Clostridiaceae</taxon>
        <taxon>Clostridium</taxon>
    </lineage>
</organism>
<dbReference type="RefSeq" id="WP_242874029.1">
    <property type="nucleotide sequence ID" value="NZ_FNJM01000023.1"/>
</dbReference>
<dbReference type="Proteomes" id="UP000198597">
    <property type="component" value="Unassembled WGS sequence"/>
</dbReference>
<protein>
    <recommendedName>
        <fullName evidence="5">Lipoprotein</fullName>
    </recommendedName>
</protein>
<evidence type="ECO:0000256" key="1">
    <source>
        <dbReference type="SAM" id="MobiDB-lite"/>
    </source>
</evidence>